<dbReference type="Pfam" id="PF00001">
    <property type="entry name" value="7tm_1"/>
    <property type="match status" value="1"/>
</dbReference>
<evidence type="ECO:0000313" key="11">
    <source>
        <dbReference type="EMBL" id="NWU93534.1"/>
    </source>
</evidence>
<dbReference type="GO" id="GO:0005886">
    <property type="term" value="C:plasma membrane"/>
    <property type="evidence" value="ECO:0007669"/>
    <property type="project" value="UniProtKB-SubCell"/>
</dbReference>
<keyword evidence="5 9" id="KW-1133">Transmembrane helix</keyword>
<evidence type="ECO:0000256" key="8">
    <source>
        <dbReference type="ARBA" id="ARBA00023170"/>
    </source>
</evidence>
<feature type="transmembrane region" description="Helical" evidence="9">
    <location>
        <begin position="139"/>
        <end position="156"/>
    </location>
</feature>
<dbReference type="InterPro" id="IPR000276">
    <property type="entry name" value="GPCR_Rhodpsn"/>
</dbReference>
<dbReference type="Proteomes" id="UP000544127">
    <property type="component" value="Unassembled WGS sequence"/>
</dbReference>
<dbReference type="PRINTS" id="PR00237">
    <property type="entry name" value="GPCRRHODOPSN"/>
</dbReference>
<dbReference type="GO" id="GO:0004930">
    <property type="term" value="F:G protein-coupled receptor activity"/>
    <property type="evidence" value="ECO:0007669"/>
    <property type="project" value="UniProtKB-KW"/>
</dbReference>
<keyword evidence="3 9" id="KW-0812">Transmembrane</keyword>
<dbReference type="PROSITE" id="PS50262">
    <property type="entry name" value="G_PROTEIN_RECEP_F1_2"/>
    <property type="match status" value="1"/>
</dbReference>
<keyword evidence="6" id="KW-0297">G-protein coupled receptor</keyword>
<evidence type="ECO:0000313" key="12">
    <source>
        <dbReference type="Proteomes" id="UP000544127"/>
    </source>
</evidence>
<evidence type="ECO:0000256" key="3">
    <source>
        <dbReference type="ARBA" id="ARBA00022692"/>
    </source>
</evidence>
<feature type="transmembrane region" description="Helical" evidence="9">
    <location>
        <begin position="27"/>
        <end position="46"/>
    </location>
</feature>
<feature type="domain" description="G-protein coupled receptors family 1 profile" evidence="10">
    <location>
        <begin position="40"/>
        <end position="157"/>
    </location>
</feature>
<proteinExistence type="predicted"/>
<feature type="transmembrane region" description="Helical" evidence="9">
    <location>
        <begin position="97"/>
        <end position="119"/>
    </location>
</feature>
<feature type="non-terminal residue" evidence="11">
    <location>
        <position position="1"/>
    </location>
</feature>
<gene>
    <name evidence="11" type="primary">Or14j1_1</name>
    <name evidence="11" type="ORF">UPUEPO_R00011</name>
</gene>
<evidence type="ECO:0000256" key="7">
    <source>
        <dbReference type="ARBA" id="ARBA00023136"/>
    </source>
</evidence>
<name>A0A7K6AUD1_UPUEP</name>
<dbReference type="InterPro" id="IPR050516">
    <property type="entry name" value="Olfactory_GPCR"/>
</dbReference>
<dbReference type="GO" id="GO:0007608">
    <property type="term" value="P:sensory perception of smell"/>
    <property type="evidence" value="ECO:0007669"/>
    <property type="project" value="UniProtKB-KW"/>
</dbReference>
<evidence type="ECO:0000256" key="5">
    <source>
        <dbReference type="ARBA" id="ARBA00022989"/>
    </source>
</evidence>
<dbReference type="InterPro" id="IPR017452">
    <property type="entry name" value="GPCR_Rhodpsn_7TM"/>
</dbReference>
<comment type="subcellular location">
    <subcellularLocation>
        <location evidence="1">Cell membrane</location>
        <topology evidence="1">Multi-pass membrane protein</topology>
    </subcellularLocation>
</comment>
<keyword evidence="12" id="KW-1185">Reference proteome</keyword>
<dbReference type="PANTHER" id="PTHR26452">
    <property type="entry name" value="OLFACTORY RECEPTOR"/>
    <property type="match status" value="1"/>
</dbReference>
<evidence type="ECO:0000256" key="2">
    <source>
        <dbReference type="ARBA" id="ARBA00022475"/>
    </source>
</evidence>
<keyword evidence="2" id="KW-1003">Cell membrane</keyword>
<feature type="non-terminal residue" evidence="11">
    <location>
        <position position="157"/>
    </location>
</feature>
<feature type="transmembrane region" description="Helical" evidence="9">
    <location>
        <begin position="58"/>
        <end position="77"/>
    </location>
</feature>
<keyword evidence="7 9" id="KW-0472">Membrane</keyword>
<dbReference type="SUPFAM" id="SSF81321">
    <property type="entry name" value="Family A G protein-coupled receptor-like"/>
    <property type="match status" value="1"/>
</dbReference>
<keyword evidence="8" id="KW-0675">Receptor</keyword>
<reference evidence="11 12" key="1">
    <citation type="submission" date="2019-09" db="EMBL/GenBank/DDBJ databases">
        <title>Bird 10,000 Genomes (B10K) Project - Family phase.</title>
        <authorList>
            <person name="Zhang G."/>
        </authorList>
    </citation>
    <scope>NUCLEOTIDE SEQUENCE [LARGE SCALE GENOMIC DNA]</scope>
    <source>
        <strain evidence="11">B10K-DU-012-37</strain>
    </source>
</reference>
<keyword evidence="6" id="KW-0807">Transducer</keyword>
<comment type="caution">
    <text evidence="11">The sequence shown here is derived from an EMBL/GenBank/DDBJ whole genome shotgun (WGS) entry which is preliminary data.</text>
</comment>
<evidence type="ECO:0000256" key="6">
    <source>
        <dbReference type="ARBA" id="ARBA00023040"/>
    </source>
</evidence>
<organism evidence="11 12">
    <name type="scientific">Upupa epops</name>
    <name type="common">Eurasian hoopoe</name>
    <dbReference type="NCBI Taxonomy" id="57439"/>
    <lineage>
        <taxon>Eukaryota</taxon>
        <taxon>Metazoa</taxon>
        <taxon>Chordata</taxon>
        <taxon>Craniata</taxon>
        <taxon>Vertebrata</taxon>
        <taxon>Euteleostomi</taxon>
        <taxon>Archelosauria</taxon>
        <taxon>Archosauria</taxon>
        <taxon>Dinosauria</taxon>
        <taxon>Saurischia</taxon>
        <taxon>Theropoda</taxon>
        <taxon>Coelurosauria</taxon>
        <taxon>Aves</taxon>
        <taxon>Neognathae</taxon>
        <taxon>Neoaves</taxon>
        <taxon>Telluraves</taxon>
        <taxon>Coraciimorphae</taxon>
        <taxon>Bucerotiformes</taxon>
        <taxon>Upupidae</taxon>
        <taxon>Upupa</taxon>
    </lineage>
</organism>
<dbReference type="Gene3D" id="1.20.1070.10">
    <property type="entry name" value="Rhodopsin 7-helix transmembrane proteins"/>
    <property type="match status" value="1"/>
</dbReference>
<keyword evidence="4" id="KW-0552">Olfaction</keyword>
<dbReference type="EMBL" id="VZRI01005247">
    <property type="protein sequence ID" value="NWU93534.1"/>
    <property type="molecule type" value="Genomic_DNA"/>
</dbReference>
<dbReference type="OrthoDB" id="5967898at2759"/>
<evidence type="ECO:0000256" key="9">
    <source>
        <dbReference type="SAM" id="Phobius"/>
    </source>
</evidence>
<sequence>QMSNSSSSTHFLLLAFADTQEMQLLHFWLFLGIYLAALLGNGLVITTTAWDQQLQTPMYFYLLSLFLLDLGCVSTTVPKAMANLLWDTRDVSYSECAAQLLYFLFFISAKFYLLTIMSYDHYIAIGKSLHYETLLGNRAYVHMAAAVWGTGFLYALL</sequence>
<evidence type="ECO:0000256" key="1">
    <source>
        <dbReference type="ARBA" id="ARBA00004651"/>
    </source>
</evidence>
<accession>A0A7K6AUD1</accession>
<dbReference type="AlphaFoldDB" id="A0A7K6AUD1"/>
<evidence type="ECO:0000259" key="10">
    <source>
        <dbReference type="PROSITE" id="PS50262"/>
    </source>
</evidence>
<evidence type="ECO:0000256" key="4">
    <source>
        <dbReference type="ARBA" id="ARBA00022725"/>
    </source>
</evidence>
<keyword evidence="4" id="KW-0716">Sensory transduction</keyword>
<protein>
    <submittedName>
        <fullName evidence="11">O14J1 protein</fullName>
    </submittedName>
</protein>